<gene>
    <name evidence="1" type="ORF">GKS16_01540</name>
</gene>
<dbReference type="Proteomes" id="UP000483839">
    <property type="component" value="Unassembled WGS sequence"/>
</dbReference>
<reference evidence="1 2" key="1">
    <citation type="submission" date="2019-11" db="EMBL/GenBank/DDBJ databases">
        <title>Streptococcus uberis isolated from clinical mastitis cases on a southeastern Queensland dairy.</title>
        <authorList>
            <person name="Workentine M.L."/>
            <person name="Price R."/>
            <person name="Olchowy T."/>
        </authorList>
    </citation>
    <scope>NUCLEOTIDE SEQUENCE [LARGE SCALE GENOMIC DNA]</scope>
    <source>
        <strain evidence="1 2">OLC4459-A17</strain>
    </source>
</reference>
<dbReference type="AlphaFoldDB" id="A0A6L6G6X9"/>
<organism evidence="1 2">
    <name type="scientific">Streptococcus uberis</name>
    <dbReference type="NCBI Taxonomy" id="1349"/>
    <lineage>
        <taxon>Bacteria</taxon>
        <taxon>Bacillati</taxon>
        <taxon>Bacillota</taxon>
        <taxon>Bacilli</taxon>
        <taxon>Lactobacillales</taxon>
        <taxon>Streptococcaceae</taxon>
        <taxon>Streptococcus</taxon>
    </lineage>
</organism>
<evidence type="ECO:0000313" key="2">
    <source>
        <dbReference type="Proteomes" id="UP000483839"/>
    </source>
</evidence>
<sequence length="91" mass="10506">MVKNDLPKIREENRLLTIILLTYLVSVTSIYLVGYPKLSSFLLFVNVTVIIYYLVTSQGKHTVKLIISLILALLLFFLHLFFLIAQLMPIH</sequence>
<dbReference type="RefSeq" id="WP_154617088.1">
    <property type="nucleotide sequence ID" value="NZ_JADFAW010000003.1"/>
</dbReference>
<evidence type="ECO:0000313" key="1">
    <source>
        <dbReference type="EMBL" id="MTD00968.1"/>
    </source>
</evidence>
<dbReference type="EMBL" id="WLXI01000008">
    <property type="protein sequence ID" value="MTD00968.1"/>
    <property type="molecule type" value="Genomic_DNA"/>
</dbReference>
<protein>
    <submittedName>
        <fullName evidence="1">Uncharacterized protein</fullName>
    </submittedName>
</protein>
<comment type="caution">
    <text evidence="1">The sequence shown here is derived from an EMBL/GenBank/DDBJ whole genome shotgun (WGS) entry which is preliminary data.</text>
</comment>
<accession>A0A6L6G6X9</accession>
<proteinExistence type="predicted"/>
<name>A0A6L6G6X9_STRUB</name>